<dbReference type="Proteomes" id="UP000499080">
    <property type="component" value="Unassembled WGS sequence"/>
</dbReference>
<feature type="transmembrane region" description="Helical" evidence="1">
    <location>
        <begin position="87"/>
        <end position="106"/>
    </location>
</feature>
<comment type="caution">
    <text evidence="2">The sequence shown here is derived from an EMBL/GenBank/DDBJ whole genome shotgun (WGS) entry which is preliminary data.</text>
</comment>
<evidence type="ECO:0000256" key="1">
    <source>
        <dbReference type="SAM" id="Phobius"/>
    </source>
</evidence>
<evidence type="ECO:0000313" key="2">
    <source>
        <dbReference type="EMBL" id="GBN73755.1"/>
    </source>
</evidence>
<dbReference type="AlphaFoldDB" id="A0A4Y2RFX6"/>
<keyword evidence="3" id="KW-1185">Reference proteome</keyword>
<sequence length="109" mass="12300">MHGQSLFIILRTPEQILGQSLFIILRKPSGGAVIFVYTCPNAGEEVSKRALYSIQTRGWEGFDEKSGVSNSPTYFSFSLEMMRSDSFESWLVLVFFVIFLMSISSIKSD</sequence>
<reference evidence="2 3" key="1">
    <citation type="journal article" date="2019" name="Sci. Rep.">
        <title>Orb-weaving spider Araneus ventricosus genome elucidates the spidroin gene catalogue.</title>
        <authorList>
            <person name="Kono N."/>
            <person name="Nakamura H."/>
            <person name="Ohtoshi R."/>
            <person name="Moran D.A.P."/>
            <person name="Shinohara A."/>
            <person name="Yoshida Y."/>
            <person name="Fujiwara M."/>
            <person name="Mori M."/>
            <person name="Tomita M."/>
            <person name="Arakawa K."/>
        </authorList>
    </citation>
    <scope>NUCLEOTIDE SEQUENCE [LARGE SCALE GENOMIC DNA]</scope>
</reference>
<dbReference type="EMBL" id="BGPR01016660">
    <property type="protein sequence ID" value="GBN73755.1"/>
    <property type="molecule type" value="Genomic_DNA"/>
</dbReference>
<keyword evidence="1" id="KW-0812">Transmembrane</keyword>
<keyword evidence="1" id="KW-0472">Membrane</keyword>
<protein>
    <submittedName>
        <fullName evidence="2">Uncharacterized protein</fullName>
    </submittedName>
</protein>
<evidence type="ECO:0000313" key="3">
    <source>
        <dbReference type="Proteomes" id="UP000499080"/>
    </source>
</evidence>
<proteinExistence type="predicted"/>
<accession>A0A4Y2RFX6</accession>
<gene>
    <name evidence="2" type="ORF">AVEN_256270_1</name>
</gene>
<keyword evidence="1" id="KW-1133">Transmembrane helix</keyword>
<name>A0A4Y2RFX6_ARAVE</name>
<organism evidence="2 3">
    <name type="scientific">Araneus ventricosus</name>
    <name type="common">Orbweaver spider</name>
    <name type="synonym">Epeira ventricosa</name>
    <dbReference type="NCBI Taxonomy" id="182803"/>
    <lineage>
        <taxon>Eukaryota</taxon>
        <taxon>Metazoa</taxon>
        <taxon>Ecdysozoa</taxon>
        <taxon>Arthropoda</taxon>
        <taxon>Chelicerata</taxon>
        <taxon>Arachnida</taxon>
        <taxon>Araneae</taxon>
        <taxon>Araneomorphae</taxon>
        <taxon>Entelegynae</taxon>
        <taxon>Araneoidea</taxon>
        <taxon>Araneidae</taxon>
        <taxon>Araneus</taxon>
    </lineage>
</organism>